<organism evidence="2 3">
    <name type="scientific">Papaver nudicaule</name>
    <name type="common">Iceland poppy</name>
    <dbReference type="NCBI Taxonomy" id="74823"/>
    <lineage>
        <taxon>Eukaryota</taxon>
        <taxon>Viridiplantae</taxon>
        <taxon>Streptophyta</taxon>
        <taxon>Embryophyta</taxon>
        <taxon>Tracheophyta</taxon>
        <taxon>Spermatophyta</taxon>
        <taxon>Magnoliopsida</taxon>
        <taxon>Ranunculales</taxon>
        <taxon>Papaveraceae</taxon>
        <taxon>Papaveroideae</taxon>
        <taxon>Papaver</taxon>
    </lineage>
</organism>
<feature type="signal peptide" evidence="1">
    <location>
        <begin position="1"/>
        <end position="26"/>
    </location>
</feature>
<dbReference type="EMBL" id="JAJJMA010266074">
    <property type="protein sequence ID" value="MCL7045112.1"/>
    <property type="molecule type" value="Genomic_DNA"/>
</dbReference>
<protein>
    <submittedName>
        <fullName evidence="2">Uncharacterized protein</fullName>
    </submittedName>
</protein>
<evidence type="ECO:0000313" key="3">
    <source>
        <dbReference type="Proteomes" id="UP001177140"/>
    </source>
</evidence>
<evidence type="ECO:0000313" key="2">
    <source>
        <dbReference type="EMBL" id="MCL7045112.1"/>
    </source>
</evidence>
<dbReference type="Proteomes" id="UP001177140">
    <property type="component" value="Unassembled WGS sequence"/>
</dbReference>
<proteinExistence type="predicted"/>
<name>A0AA41VPI8_PAPNU</name>
<feature type="chain" id="PRO_5041452283" evidence="1">
    <location>
        <begin position="27"/>
        <end position="88"/>
    </location>
</feature>
<evidence type="ECO:0000256" key="1">
    <source>
        <dbReference type="SAM" id="SignalP"/>
    </source>
</evidence>
<keyword evidence="3" id="KW-1185">Reference proteome</keyword>
<dbReference type="AlphaFoldDB" id="A0AA41VPI8"/>
<reference evidence="2" key="1">
    <citation type="submission" date="2022-03" db="EMBL/GenBank/DDBJ databases">
        <title>A functionally conserved STORR gene fusion in Papaver species that diverged 16.8 million years ago.</title>
        <authorList>
            <person name="Catania T."/>
        </authorList>
    </citation>
    <scope>NUCLEOTIDE SEQUENCE</scope>
    <source>
        <strain evidence="2">S-191538</strain>
    </source>
</reference>
<keyword evidence="1" id="KW-0732">Signal</keyword>
<comment type="caution">
    <text evidence="2">The sequence shown here is derived from an EMBL/GenBank/DDBJ whole genome shotgun (WGS) entry which is preliminary data.</text>
</comment>
<sequence>MASSSTKLVVALILSLLLLNGFSAEAARKINDGDAEPTAMTTEALHITCFLQTEKVCPGAKDCDSCCKSLGHINGRNLIDFCCCQEKQ</sequence>
<gene>
    <name evidence="2" type="ORF">MKW94_002971</name>
</gene>
<accession>A0AA41VPI8</accession>